<dbReference type="PROSITE" id="PS00094">
    <property type="entry name" value="C5_MTASE_1"/>
    <property type="match status" value="1"/>
</dbReference>
<dbReference type="EnsemblPlants" id="Solyc06g011273.1.1">
    <property type="protein sequence ID" value="Solyc06g011273.1.1"/>
    <property type="gene ID" value="Solyc06g011273.1"/>
</dbReference>
<dbReference type="PANTHER" id="PTHR11439">
    <property type="entry name" value="GAG-POL-RELATED RETROTRANSPOSON"/>
    <property type="match status" value="1"/>
</dbReference>
<keyword evidence="2" id="KW-0808">Transferase</keyword>
<keyword evidence="5" id="KW-1185">Reference proteome</keyword>
<evidence type="ECO:0008006" key="6">
    <source>
        <dbReference type="Google" id="ProtNLM"/>
    </source>
</evidence>
<dbReference type="Gramene" id="Solyc06g011273.1.1">
    <property type="protein sequence ID" value="Solyc06g011273.1.1"/>
    <property type="gene ID" value="Solyc06g011273.1"/>
</dbReference>
<name>A0A3Q7GSK8_SOLLC</name>
<dbReference type="STRING" id="4081.A0A3Q7GSK8"/>
<evidence type="ECO:0000256" key="1">
    <source>
        <dbReference type="ARBA" id="ARBA00022603"/>
    </source>
</evidence>
<reference evidence="4" key="1">
    <citation type="journal article" date="2012" name="Nature">
        <title>The tomato genome sequence provides insights into fleshy fruit evolution.</title>
        <authorList>
            <consortium name="Tomato Genome Consortium"/>
        </authorList>
    </citation>
    <scope>NUCLEOTIDE SEQUENCE [LARGE SCALE GENOMIC DNA]</scope>
    <source>
        <strain evidence="4">cv. Heinz 1706</strain>
    </source>
</reference>
<dbReference type="GO" id="GO:0032259">
    <property type="term" value="P:methylation"/>
    <property type="evidence" value="ECO:0007669"/>
    <property type="project" value="UniProtKB-KW"/>
</dbReference>
<accession>A0A3Q7GSK8</accession>
<evidence type="ECO:0000313" key="4">
    <source>
        <dbReference type="EnsemblPlants" id="Solyc06g011273.1.1"/>
    </source>
</evidence>
<evidence type="ECO:0000256" key="3">
    <source>
        <dbReference type="ARBA" id="ARBA00022691"/>
    </source>
</evidence>
<proteinExistence type="predicted"/>
<dbReference type="GO" id="GO:0008168">
    <property type="term" value="F:methyltransferase activity"/>
    <property type="evidence" value="ECO:0007669"/>
    <property type="project" value="UniProtKB-KW"/>
</dbReference>
<protein>
    <recommendedName>
        <fullName evidence="6">Reverse transcriptase Ty1/copia-type domain-containing protein</fullName>
    </recommendedName>
</protein>
<evidence type="ECO:0000256" key="2">
    <source>
        <dbReference type="ARBA" id="ARBA00022679"/>
    </source>
</evidence>
<dbReference type="CDD" id="cd09272">
    <property type="entry name" value="RNase_HI_RT_Ty1"/>
    <property type="match status" value="1"/>
</dbReference>
<dbReference type="InParanoid" id="A0A3Q7GSK8"/>
<dbReference type="PANTHER" id="PTHR11439:SF486">
    <property type="entry name" value="RLK (RECEPTOR-LIKE KINASE) PROTEIN, PUTATIVE-RELATED"/>
    <property type="match status" value="1"/>
</dbReference>
<keyword evidence="3" id="KW-0949">S-adenosyl-L-methionine</keyword>
<keyword evidence="1" id="KW-0489">Methyltransferase</keyword>
<reference evidence="4" key="2">
    <citation type="submission" date="2019-01" db="UniProtKB">
        <authorList>
            <consortium name="EnsemblPlants"/>
        </authorList>
    </citation>
    <scope>IDENTIFICATION</scope>
    <source>
        <strain evidence="4">cv. Heinz 1706</strain>
    </source>
</reference>
<dbReference type="Proteomes" id="UP000004994">
    <property type="component" value="Chromosome 6"/>
</dbReference>
<dbReference type="InterPro" id="IPR018117">
    <property type="entry name" value="C5_DNA_meth_AS"/>
</dbReference>
<organism evidence="4">
    <name type="scientific">Solanum lycopersicum</name>
    <name type="common">Tomato</name>
    <name type="synonym">Lycopersicon esculentum</name>
    <dbReference type="NCBI Taxonomy" id="4081"/>
    <lineage>
        <taxon>Eukaryota</taxon>
        <taxon>Viridiplantae</taxon>
        <taxon>Streptophyta</taxon>
        <taxon>Embryophyta</taxon>
        <taxon>Tracheophyta</taxon>
        <taxon>Spermatophyta</taxon>
        <taxon>Magnoliopsida</taxon>
        <taxon>eudicotyledons</taxon>
        <taxon>Gunneridae</taxon>
        <taxon>Pentapetalae</taxon>
        <taxon>asterids</taxon>
        <taxon>lamiids</taxon>
        <taxon>Solanales</taxon>
        <taxon>Solanaceae</taxon>
        <taxon>Solanoideae</taxon>
        <taxon>Solaneae</taxon>
        <taxon>Solanum</taxon>
        <taxon>Solanum subgen. Lycopersicon</taxon>
    </lineage>
</organism>
<evidence type="ECO:0000313" key="5">
    <source>
        <dbReference type="Proteomes" id="UP000004994"/>
    </source>
</evidence>
<sequence length="295" mass="33475">MEKDRLTAIKLAWLLKKSTSDIIILLLYVGDIHITLSLSSLLKSIIKTLMSGFSMRDLGLVNFFLGISVSTCKGSLFSSKPFNTPLSPKYLSASDTSHPFYDPLLYHSLVGRLQYLTFTHYDIAFSFSQLARFMYSPLDIHLTVFKHILRYLYYFLNLGLFSSSGSIGNKQSVVSRSSGEEKYHFVAHGTVEISWLLSLLGDIHIQLSSRSKIYCDNISIIYLAQSHVHHTPMKQIEIDIKCVREKVAFSFLHVHYVSSADQLADLLRKSLPCAQFSFLHGKLNISRDPTFFQGE</sequence>
<dbReference type="AlphaFoldDB" id="A0A3Q7GSK8"/>